<feature type="transmembrane region" description="Helical" evidence="1">
    <location>
        <begin position="761"/>
        <end position="780"/>
    </location>
</feature>
<feature type="transmembrane region" description="Helical" evidence="1">
    <location>
        <begin position="499"/>
        <end position="518"/>
    </location>
</feature>
<evidence type="ECO:0000313" key="2">
    <source>
        <dbReference type="EMBL" id="MDA0640085.1"/>
    </source>
</evidence>
<evidence type="ECO:0000313" key="3">
    <source>
        <dbReference type="Proteomes" id="UP001212498"/>
    </source>
</evidence>
<feature type="transmembrane region" description="Helical" evidence="1">
    <location>
        <begin position="305"/>
        <end position="323"/>
    </location>
</feature>
<organism evidence="2 3">
    <name type="scientific">Nonomuraea ferruginea</name>
    <dbReference type="NCBI Taxonomy" id="46174"/>
    <lineage>
        <taxon>Bacteria</taxon>
        <taxon>Bacillati</taxon>
        <taxon>Actinomycetota</taxon>
        <taxon>Actinomycetes</taxon>
        <taxon>Streptosporangiales</taxon>
        <taxon>Streptosporangiaceae</taxon>
        <taxon>Nonomuraea</taxon>
    </lineage>
</organism>
<feature type="transmembrane region" description="Helical" evidence="1">
    <location>
        <begin position="282"/>
        <end position="299"/>
    </location>
</feature>
<feature type="transmembrane region" description="Helical" evidence="1">
    <location>
        <begin position="801"/>
        <end position="824"/>
    </location>
</feature>
<dbReference type="Proteomes" id="UP001212498">
    <property type="component" value="Unassembled WGS sequence"/>
</dbReference>
<feature type="transmembrane region" description="Helical" evidence="1">
    <location>
        <begin position="668"/>
        <end position="690"/>
    </location>
</feature>
<feature type="transmembrane region" description="Helical" evidence="1">
    <location>
        <begin position="247"/>
        <end position="270"/>
    </location>
</feature>
<protein>
    <submittedName>
        <fullName evidence="2">Uncharacterized protein</fullName>
    </submittedName>
</protein>
<comment type="caution">
    <text evidence="2">The sequence shown here is derived from an EMBL/GenBank/DDBJ whole genome shotgun (WGS) entry which is preliminary data.</text>
</comment>
<keyword evidence="1" id="KW-0812">Transmembrane</keyword>
<feature type="transmembrane region" description="Helical" evidence="1">
    <location>
        <begin position="427"/>
        <end position="447"/>
    </location>
</feature>
<sequence length="841" mass="89899">MERLRAVAGFGLAVISMGAIIWCTMAAEPVPPAAVPPSMLEADSWNLPATRAEPGVERDREAFTEVTIAPASAADLAGVPEGRLDERRRQVKVTIVHRMLMDSTDSLAGTLRQGAEFPRGMRRFTDDGFGAVKVNGTVLAPAARLPPLLTTEDGRTTVRFTVTLLRQVRPEELMRVDFNAPTARPLLVVHRKVTLRPGEWTVLRAASIEPDREERQRLEFTVGVYPVSVTLAQGSYGFPDVREEDDFSWATALGALTAVVLAALLLRALGGEWWQRTANRELAAGLALAVPVVLLPAVAEEFTLPAYVMLFGGLPLLALRHAVQVLPTGPQWTPRDALGATGVGVLLAVGMLSWSYRYGQLPGDTLLTGSGVAAVAAAGSAVVLSADLGVRIVVVRLAAFAAGSAVALLALALWGKALATQVYPPDSVRLLLAFCWALIPVAAVAVAIKQWTRGAAVVAVVVSLMVQGWPSEWLDAGSWSREVPGQVVPHIGELELTPAVRGVMGLLLLGFLLLVLRLRRLGSALDATRSSAAEATMIICLMVAYLAPQGSATLGDINVPLPMLSITALIAWVTARWLLTHPHPSVVEPGDQEEHRELIRSALHRRLLLASEQELYRAGRGRIGTGELSMEEFGRQRDGLDAALRRHGGHPETAFATAAGCSPWHNGVCGFVVSLLLSLPFLIVFGVPAGADLSSFVFEARSVIALPAFGFLFGYFYPRVRGTQPMTKALHLMAAALATELSGYLSALAEPDLGAMDKVQVVAIIVGKVALVSIGLGLYWEWRIMHLAGEPWARVRNVRSLRSLATPLLAIVIAAVTTAATSAAGQTVDRILRGDETSQQP</sequence>
<name>A0ABT4ST56_9ACTN</name>
<feature type="transmembrane region" description="Helical" evidence="1">
    <location>
        <begin position="696"/>
        <end position="717"/>
    </location>
</feature>
<reference evidence="2 3" key="1">
    <citation type="submission" date="2022-11" db="EMBL/GenBank/DDBJ databases">
        <title>Nonomuraea corallina sp. nov., a new species of the genus Nonomuraea isolated from sea side sediment in Thai sea.</title>
        <authorList>
            <person name="Ngamcharungchit C."/>
            <person name="Matsumoto A."/>
            <person name="Suriyachadkun C."/>
            <person name="Panbangred W."/>
            <person name="Inahashi Y."/>
            <person name="Intra B."/>
        </authorList>
    </citation>
    <scope>NUCLEOTIDE SEQUENCE [LARGE SCALE GENOMIC DNA]</scope>
    <source>
        <strain evidence="2 3">DSM 43553</strain>
    </source>
</reference>
<keyword evidence="3" id="KW-1185">Reference proteome</keyword>
<evidence type="ECO:0000256" key="1">
    <source>
        <dbReference type="SAM" id="Phobius"/>
    </source>
</evidence>
<feature type="transmembrane region" description="Helical" evidence="1">
    <location>
        <begin position="729"/>
        <end position="749"/>
    </location>
</feature>
<accession>A0ABT4ST56</accession>
<proteinExistence type="predicted"/>
<feature type="transmembrane region" description="Helical" evidence="1">
    <location>
        <begin position="559"/>
        <end position="579"/>
    </location>
</feature>
<feature type="transmembrane region" description="Helical" evidence="1">
    <location>
        <begin position="454"/>
        <end position="470"/>
    </location>
</feature>
<gene>
    <name evidence="2" type="ORF">OUY24_05605</name>
</gene>
<keyword evidence="1" id="KW-1133">Transmembrane helix</keyword>
<dbReference type="EMBL" id="JAPNUD010000009">
    <property type="protein sequence ID" value="MDA0640085.1"/>
    <property type="molecule type" value="Genomic_DNA"/>
</dbReference>
<feature type="transmembrane region" description="Helical" evidence="1">
    <location>
        <begin position="366"/>
        <end position="386"/>
    </location>
</feature>
<dbReference type="RefSeq" id="WP_271275420.1">
    <property type="nucleotide sequence ID" value="NZ_BAABFD010000011.1"/>
</dbReference>
<keyword evidence="1" id="KW-0472">Membrane</keyword>
<feature type="transmembrane region" description="Helical" evidence="1">
    <location>
        <begin position="393"/>
        <end position="415"/>
    </location>
</feature>
<feature type="transmembrane region" description="Helical" evidence="1">
    <location>
        <begin position="530"/>
        <end position="547"/>
    </location>
</feature>
<feature type="transmembrane region" description="Helical" evidence="1">
    <location>
        <begin position="335"/>
        <end position="354"/>
    </location>
</feature>